<organism evidence="4 5">
    <name type="scientific">Anopheles merus</name>
    <name type="common">Mosquito</name>
    <dbReference type="NCBI Taxonomy" id="30066"/>
    <lineage>
        <taxon>Eukaryota</taxon>
        <taxon>Metazoa</taxon>
        <taxon>Ecdysozoa</taxon>
        <taxon>Arthropoda</taxon>
        <taxon>Hexapoda</taxon>
        <taxon>Insecta</taxon>
        <taxon>Pterygota</taxon>
        <taxon>Neoptera</taxon>
        <taxon>Endopterygota</taxon>
        <taxon>Diptera</taxon>
        <taxon>Nematocera</taxon>
        <taxon>Culicoidea</taxon>
        <taxon>Culicidae</taxon>
        <taxon>Anophelinae</taxon>
        <taxon>Anopheles</taxon>
    </lineage>
</organism>
<dbReference type="Pfam" id="PF16043">
    <property type="entry name" value="DUF4795"/>
    <property type="match status" value="1"/>
</dbReference>
<evidence type="ECO:0000256" key="1">
    <source>
        <dbReference type="SAM" id="Coils"/>
    </source>
</evidence>
<dbReference type="EnsemblMetazoa" id="AMEM016849-RA">
    <property type="protein sequence ID" value="AMEM016849-PA"/>
    <property type="gene ID" value="AMEM016849"/>
</dbReference>
<feature type="region of interest" description="Disordered" evidence="2">
    <location>
        <begin position="515"/>
        <end position="538"/>
    </location>
</feature>
<sequence>MGSSSESNDVLVEELNRQLGEAFGTSGGVCINIKALHKLLTSLIDLHIRYGAEKQQSKFNASSSATAGTAGGNNSDKVTPSETPSKAASQQPEETTKVSEVPAPEQIELPPIASEEALPPDVNDVTPAVSSKPSSLSDVLTQRSSDLLVNSTTSSSDKSDDTMPTGPTSPSTPSRPTASRGLKSSSSSVPKLQAPTVEDNTPAQDNSTQTAIEFGSILEGCKDHLETVKEEILALKARCQSQHEDTLKLAGALDNLVYRVGSQEPKVEKLETDNHCLGMLISDYEVNFKAIEKHLERHDVKVQEIERTFQRMDKERDGLRADLRSLNEQTNYLATVKADKLDVQTELDRRALVTDMQQRVPYAAYNETARDLTRTITQLREELHDLDQNLRTVQYELVKGLASKAGSQDVSQIRKQLTGVLSRWQKLEREQQATVAILGGDSSSAGVAAGGRGSDASKCLACGIQTTLEGSHPLVTNSFVPVNRIRLGGAVRNAGGSHTKCVPPEKVFRTGSLGVVKKTPNRPSRAPSGKGYSGGSNHRTVRSWATDVLPAQEVVVVVVVAEEKEKK</sequence>
<evidence type="ECO:0000259" key="3">
    <source>
        <dbReference type="Pfam" id="PF16043"/>
    </source>
</evidence>
<feature type="domain" description="DUF4795" evidence="3">
    <location>
        <begin position="287"/>
        <end position="463"/>
    </location>
</feature>
<feature type="compositionally biased region" description="Polar residues" evidence="2">
    <location>
        <begin position="76"/>
        <end position="93"/>
    </location>
</feature>
<evidence type="ECO:0000313" key="4">
    <source>
        <dbReference type="EnsemblMetazoa" id="AMEM016849-PA"/>
    </source>
</evidence>
<name>A0A182VL75_ANOME</name>
<feature type="compositionally biased region" description="Low complexity" evidence="2">
    <location>
        <begin position="151"/>
        <end position="181"/>
    </location>
</feature>
<feature type="compositionally biased region" description="Low complexity" evidence="2">
    <location>
        <begin position="60"/>
        <end position="75"/>
    </location>
</feature>
<feature type="coiled-coil region" evidence="1">
    <location>
        <begin position="295"/>
        <end position="329"/>
    </location>
</feature>
<dbReference type="VEuPathDB" id="VectorBase:AMEM016849"/>
<feature type="coiled-coil region" evidence="1">
    <location>
        <begin position="218"/>
        <end position="245"/>
    </location>
</feature>
<feature type="region of interest" description="Disordered" evidence="2">
    <location>
        <begin position="116"/>
        <end position="207"/>
    </location>
</feature>
<keyword evidence="1" id="KW-0175">Coiled coil</keyword>
<proteinExistence type="predicted"/>
<evidence type="ECO:0000256" key="2">
    <source>
        <dbReference type="SAM" id="MobiDB-lite"/>
    </source>
</evidence>
<feature type="coiled-coil region" evidence="1">
    <location>
        <begin position="362"/>
        <end position="396"/>
    </location>
</feature>
<accession>A0A182VL75</accession>
<protein>
    <recommendedName>
        <fullName evidence="3">DUF4795 domain-containing protein</fullName>
    </recommendedName>
</protein>
<dbReference type="InterPro" id="IPR032013">
    <property type="entry name" value="DUF4795"/>
</dbReference>
<reference evidence="4" key="1">
    <citation type="submission" date="2020-05" db="UniProtKB">
        <authorList>
            <consortium name="EnsemblMetazoa"/>
        </authorList>
    </citation>
    <scope>IDENTIFICATION</scope>
    <source>
        <strain evidence="4">MAF</strain>
    </source>
</reference>
<feature type="compositionally biased region" description="Polar residues" evidence="2">
    <location>
        <begin position="128"/>
        <end position="150"/>
    </location>
</feature>
<feature type="region of interest" description="Disordered" evidence="2">
    <location>
        <begin position="56"/>
        <end position="104"/>
    </location>
</feature>
<keyword evidence="5" id="KW-1185">Reference proteome</keyword>
<evidence type="ECO:0000313" key="5">
    <source>
        <dbReference type="Proteomes" id="UP000075903"/>
    </source>
</evidence>
<dbReference type="Proteomes" id="UP000075903">
    <property type="component" value="Unassembled WGS sequence"/>
</dbReference>
<dbReference type="AlphaFoldDB" id="A0A182VL75"/>
<feature type="compositionally biased region" description="Polar residues" evidence="2">
    <location>
        <begin position="198"/>
        <end position="207"/>
    </location>
</feature>